<dbReference type="Gene3D" id="3.40.1410.10">
    <property type="entry name" value="Chorismate lyase-like"/>
    <property type="match status" value="1"/>
</dbReference>
<feature type="domain" description="HTH gntR-type" evidence="4">
    <location>
        <begin position="7"/>
        <end position="75"/>
    </location>
</feature>
<keyword evidence="3" id="KW-0804">Transcription</keyword>
<dbReference type="GO" id="GO:0003700">
    <property type="term" value="F:DNA-binding transcription factor activity"/>
    <property type="evidence" value="ECO:0007669"/>
    <property type="project" value="InterPro"/>
</dbReference>
<gene>
    <name evidence="5" type="ORF">H4O21_01835</name>
</gene>
<dbReference type="SMART" id="SM00866">
    <property type="entry name" value="UTRA"/>
    <property type="match status" value="1"/>
</dbReference>
<dbReference type="InterPro" id="IPR036390">
    <property type="entry name" value="WH_DNA-bd_sf"/>
</dbReference>
<keyword evidence="1" id="KW-0805">Transcription regulation</keyword>
<evidence type="ECO:0000313" key="5">
    <source>
        <dbReference type="EMBL" id="MBB1485358.1"/>
    </source>
</evidence>
<dbReference type="SMART" id="SM00345">
    <property type="entry name" value="HTH_GNTR"/>
    <property type="match status" value="1"/>
</dbReference>
<keyword evidence="2" id="KW-0238">DNA-binding</keyword>
<dbReference type="SUPFAM" id="SSF46785">
    <property type="entry name" value="Winged helix' DNA-binding domain"/>
    <property type="match status" value="1"/>
</dbReference>
<dbReference type="PROSITE" id="PS50949">
    <property type="entry name" value="HTH_GNTR"/>
    <property type="match status" value="1"/>
</dbReference>
<dbReference type="GO" id="GO:0003677">
    <property type="term" value="F:DNA binding"/>
    <property type="evidence" value="ECO:0007669"/>
    <property type="project" value="UniProtKB-KW"/>
</dbReference>
<evidence type="ECO:0000256" key="3">
    <source>
        <dbReference type="ARBA" id="ARBA00023163"/>
    </source>
</evidence>
<dbReference type="InterPro" id="IPR000524">
    <property type="entry name" value="Tscrpt_reg_HTH_GntR"/>
</dbReference>
<dbReference type="CDD" id="cd07377">
    <property type="entry name" value="WHTH_GntR"/>
    <property type="match status" value="1"/>
</dbReference>
<comment type="caution">
    <text evidence="5">The sequence shown here is derived from an EMBL/GenBank/DDBJ whole genome shotgun (WGS) entry which is preliminary data.</text>
</comment>
<evidence type="ECO:0000256" key="1">
    <source>
        <dbReference type="ARBA" id="ARBA00023015"/>
    </source>
</evidence>
<dbReference type="PANTHER" id="PTHR44846:SF1">
    <property type="entry name" value="MANNOSYL-D-GLYCERATE TRANSPORT_METABOLISM SYSTEM REPRESSOR MNGR-RELATED"/>
    <property type="match status" value="1"/>
</dbReference>
<dbReference type="PANTHER" id="PTHR44846">
    <property type="entry name" value="MANNOSYL-D-GLYCERATE TRANSPORT/METABOLISM SYSTEM REPRESSOR MNGR-RELATED"/>
    <property type="match status" value="1"/>
</dbReference>
<dbReference type="Proteomes" id="UP000565262">
    <property type="component" value="Unassembled WGS sequence"/>
</dbReference>
<evidence type="ECO:0000313" key="6">
    <source>
        <dbReference type="Proteomes" id="UP000565262"/>
    </source>
</evidence>
<dbReference type="SUPFAM" id="SSF64288">
    <property type="entry name" value="Chorismate lyase-like"/>
    <property type="match status" value="1"/>
</dbReference>
<keyword evidence="6" id="KW-1185">Reference proteome</keyword>
<proteinExistence type="predicted"/>
<accession>A0A839IK92</accession>
<dbReference type="Pfam" id="PF07702">
    <property type="entry name" value="UTRA"/>
    <property type="match status" value="1"/>
</dbReference>
<reference evidence="5 6" key="1">
    <citation type="submission" date="2020-08" db="EMBL/GenBank/DDBJ databases">
        <title>Oceanospirillum sp. nov. isolated from marine sediment.</title>
        <authorList>
            <person name="Ji X."/>
        </authorList>
    </citation>
    <scope>NUCLEOTIDE SEQUENCE [LARGE SCALE GENOMIC DNA]</scope>
    <source>
        <strain evidence="5 6">D5</strain>
    </source>
</reference>
<name>A0A839IK92_9GAMM</name>
<evidence type="ECO:0000256" key="2">
    <source>
        <dbReference type="ARBA" id="ARBA00023125"/>
    </source>
</evidence>
<dbReference type="InterPro" id="IPR028978">
    <property type="entry name" value="Chorismate_lyase_/UTRA_dom_sf"/>
</dbReference>
<dbReference type="Pfam" id="PF00392">
    <property type="entry name" value="GntR"/>
    <property type="match status" value="1"/>
</dbReference>
<protein>
    <submittedName>
        <fullName evidence="5">UTRA domain-containing protein</fullName>
    </submittedName>
</protein>
<organism evidence="5 6">
    <name type="scientific">Oceanospirillum sediminis</name>
    <dbReference type="NCBI Taxonomy" id="2760088"/>
    <lineage>
        <taxon>Bacteria</taxon>
        <taxon>Pseudomonadati</taxon>
        <taxon>Pseudomonadota</taxon>
        <taxon>Gammaproteobacteria</taxon>
        <taxon>Oceanospirillales</taxon>
        <taxon>Oceanospirillaceae</taxon>
        <taxon>Oceanospirillum</taxon>
    </lineage>
</organism>
<dbReference type="PRINTS" id="PR00035">
    <property type="entry name" value="HTHGNTR"/>
</dbReference>
<sequence>MNTVEKRPVYLQVRDQLADKIQSGIWLANEKLPAERQLSEQFSITRVTARQALVQLEAEGLIFRSNRRGWFVTPQRINYDPSRDIGFVSYVEEQGFSARTETLSKMLIEVPDWVAEQAGIPEGTPVYEIFRRRYINERPCLIEKIYLNPKNCPGILQHSLDRSLWHLLRTEYKLDPYERHIEIYPQTLEARVADALAVNTGSTGLYIRRLCHDQNGEFLELDEEFWLHNAMKVVVSVTSNG</sequence>
<dbReference type="InterPro" id="IPR050679">
    <property type="entry name" value="Bact_HTH_transcr_reg"/>
</dbReference>
<dbReference type="InterPro" id="IPR036388">
    <property type="entry name" value="WH-like_DNA-bd_sf"/>
</dbReference>
<dbReference type="AlphaFoldDB" id="A0A839IK92"/>
<dbReference type="EMBL" id="JACJFM010000002">
    <property type="protein sequence ID" value="MBB1485358.1"/>
    <property type="molecule type" value="Genomic_DNA"/>
</dbReference>
<dbReference type="InterPro" id="IPR011663">
    <property type="entry name" value="UTRA"/>
</dbReference>
<dbReference type="Gene3D" id="1.10.10.10">
    <property type="entry name" value="Winged helix-like DNA-binding domain superfamily/Winged helix DNA-binding domain"/>
    <property type="match status" value="1"/>
</dbReference>
<evidence type="ECO:0000259" key="4">
    <source>
        <dbReference type="PROSITE" id="PS50949"/>
    </source>
</evidence>
<dbReference type="GO" id="GO:0045892">
    <property type="term" value="P:negative regulation of DNA-templated transcription"/>
    <property type="evidence" value="ECO:0007669"/>
    <property type="project" value="TreeGrafter"/>
</dbReference>